<name>A0A124P9I4_9BURK</name>
<organism evidence="6 7">
    <name type="scientific">Burkholderia singularis</name>
    <dbReference type="NCBI Taxonomy" id="1503053"/>
    <lineage>
        <taxon>Bacteria</taxon>
        <taxon>Pseudomonadati</taxon>
        <taxon>Pseudomonadota</taxon>
        <taxon>Betaproteobacteria</taxon>
        <taxon>Burkholderiales</taxon>
        <taxon>Burkholderiaceae</taxon>
        <taxon>Burkholderia</taxon>
        <taxon>pseudomallei group</taxon>
    </lineage>
</organism>
<dbReference type="InterPro" id="IPR006115">
    <property type="entry name" value="6PGDH_NADP-bd"/>
</dbReference>
<dbReference type="PANTHER" id="PTHR43580:SF2">
    <property type="entry name" value="CYTOKINE-LIKE NUCLEAR FACTOR N-PAC"/>
    <property type="match status" value="1"/>
</dbReference>
<dbReference type="InterPro" id="IPR002204">
    <property type="entry name" value="3-OH-isobutyrate_DH-rel_CS"/>
</dbReference>
<dbReference type="InterPro" id="IPR029154">
    <property type="entry name" value="HIBADH-like_NADP-bd"/>
</dbReference>
<dbReference type="PROSITE" id="PS00895">
    <property type="entry name" value="3_HYDROXYISOBUT_DH"/>
    <property type="match status" value="1"/>
</dbReference>
<keyword evidence="7" id="KW-1185">Reference proteome</keyword>
<dbReference type="OrthoDB" id="9777604at2"/>
<evidence type="ECO:0000256" key="1">
    <source>
        <dbReference type="ARBA" id="ARBA00023002"/>
    </source>
</evidence>
<dbReference type="InterPro" id="IPR013328">
    <property type="entry name" value="6PGD_dom2"/>
</dbReference>
<dbReference type="EMBL" id="LOWA01000018">
    <property type="protein sequence ID" value="KVE28613.1"/>
    <property type="molecule type" value="Genomic_DNA"/>
</dbReference>
<dbReference type="RefSeq" id="WP_059514823.1">
    <property type="nucleotide sequence ID" value="NZ_LOWA01000018.1"/>
</dbReference>
<dbReference type="PANTHER" id="PTHR43580">
    <property type="entry name" value="OXIDOREDUCTASE GLYR1-RELATED"/>
    <property type="match status" value="1"/>
</dbReference>
<reference evidence="6 7" key="1">
    <citation type="submission" date="2015-11" db="EMBL/GenBank/DDBJ databases">
        <title>Expanding the genomic diversity of Burkholderia species for the development of highly accurate diagnostics.</title>
        <authorList>
            <person name="Sahl J."/>
            <person name="Keim P."/>
            <person name="Wagner D."/>
        </authorList>
    </citation>
    <scope>NUCLEOTIDE SEQUENCE [LARGE SCALE GENOMIC DNA]</scope>
    <source>
        <strain evidence="6 7">TSV85</strain>
    </source>
</reference>
<evidence type="ECO:0000259" key="5">
    <source>
        <dbReference type="Pfam" id="PF14833"/>
    </source>
</evidence>
<feature type="active site" evidence="3">
    <location>
        <position position="169"/>
    </location>
</feature>
<dbReference type="Proteomes" id="UP000062788">
    <property type="component" value="Unassembled WGS sequence"/>
</dbReference>
<feature type="domain" description="6-phosphogluconate dehydrogenase NADP-binding" evidence="4">
    <location>
        <begin position="2"/>
        <end position="157"/>
    </location>
</feature>
<keyword evidence="2" id="KW-0520">NAD</keyword>
<dbReference type="AlphaFoldDB" id="A0A124P9I4"/>
<evidence type="ECO:0000256" key="2">
    <source>
        <dbReference type="ARBA" id="ARBA00023027"/>
    </source>
</evidence>
<dbReference type="GO" id="GO:0051287">
    <property type="term" value="F:NAD binding"/>
    <property type="evidence" value="ECO:0007669"/>
    <property type="project" value="InterPro"/>
</dbReference>
<dbReference type="InterPro" id="IPR051265">
    <property type="entry name" value="HIBADH-related_NP60_sf"/>
</dbReference>
<dbReference type="PIRSF" id="PIRSF000103">
    <property type="entry name" value="HIBADH"/>
    <property type="match status" value="1"/>
</dbReference>
<accession>A0A124P9I4</accession>
<dbReference type="InterPro" id="IPR036291">
    <property type="entry name" value="NAD(P)-bd_dom_sf"/>
</dbReference>
<evidence type="ECO:0000313" key="6">
    <source>
        <dbReference type="EMBL" id="KVE28613.1"/>
    </source>
</evidence>
<keyword evidence="1" id="KW-0560">Oxidoreductase</keyword>
<dbReference type="InterPro" id="IPR008927">
    <property type="entry name" value="6-PGluconate_DH-like_C_sf"/>
</dbReference>
<gene>
    <name evidence="6" type="ORF">WS67_07750</name>
</gene>
<evidence type="ECO:0000256" key="3">
    <source>
        <dbReference type="PIRSR" id="PIRSR000103-1"/>
    </source>
</evidence>
<proteinExistence type="predicted"/>
<dbReference type="GO" id="GO:0016491">
    <property type="term" value="F:oxidoreductase activity"/>
    <property type="evidence" value="ECO:0007669"/>
    <property type="project" value="UniProtKB-KW"/>
</dbReference>
<dbReference type="Gene3D" id="1.10.1040.10">
    <property type="entry name" value="N-(1-d-carboxylethyl)-l-norvaline Dehydrogenase, domain 2"/>
    <property type="match status" value="1"/>
</dbReference>
<comment type="caution">
    <text evidence="6">The sequence shown here is derived from an EMBL/GenBank/DDBJ whole genome shotgun (WGS) entry which is preliminary data.</text>
</comment>
<feature type="domain" description="3-hydroxyisobutyrate dehydrogenase-like NAD-binding" evidence="5">
    <location>
        <begin position="164"/>
        <end position="281"/>
    </location>
</feature>
<dbReference type="Pfam" id="PF14833">
    <property type="entry name" value="NAD_binding_11"/>
    <property type="match status" value="1"/>
</dbReference>
<dbReference type="Pfam" id="PF03446">
    <property type="entry name" value="NAD_binding_2"/>
    <property type="match status" value="1"/>
</dbReference>
<dbReference type="SUPFAM" id="SSF51735">
    <property type="entry name" value="NAD(P)-binding Rossmann-fold domains"/>
    <property type="match status" value="1"/>
</dbReference>
<evidence type="ECO:0000259" key="4">
    <source>
        <dbReference type="Pfam" id="PF03446"/>
    </source>
</evidence>
<sequence>MKLGFIGLGTMGKPMAANLVKAGYEVRVWNRSSPAIEELNRLGAEVAETPADVAKVDVLFSMLSDDDAVRSILVDGRVIDEMQSGAIHVNMATVSVALAAEQASLHQQRGIGYIAAPVLGRPDVAASGKLNILAAGRFDLIDKVRPLLVPLGQKIWQFGGNPAQANAVKLSVNLMIASAIESMAEGAALAESHGISTEDFIELIGSTLFSVPVYQGYGRLMAEKNYQPAGFKLALGLKDIRLALQAGEAARVPLPFAGVLRENLLDGLAHEQGEHDWASLFEVARRRAALD</sequence>
<dbReference type="GO" id="GO:0050661">
    <property type="term" value="F:NADP binding"/>
    <property type="evidence" value="ECO:0007669"/>
    <property type="project" value="InterPro"/>
</dbReference>
<dbReference type="SUPFAM" id="SSF48179">
    <property type="entry name" value="6-phosphogluconate dehydrogenase C-terminal domain-like"/>
    <property type="match status" value="1"/>
</dbReference>
<protein>
    <submittedName>
        <fullName evidence="6">Oxidoreductase</fullName>
    </submittedName>
</protein>
<dbReference type="GO" id="GO:0016054">
    <property type="term" value="P:organic acid catabolic process"/>
    <property type="evidence" value="ECO:0007669"/>
    <property type="project" value="UniProtKB-ARBA"/>
</dbReference>
<dbReference type="Gene3D" id="3.40.50.720">
    <property type="entry name" value="NAD(P)-binding Rossmann-like Domain"/>
    <property type="match status" value="1"/>
</dbReference>
<dbReference type="InterPro" id="IPR015815">
    <property type="entry name" value="HIBADH-related"/>
</dbReference>
<evidence type="ECO:0000313" key="7">
    <source>
        <dbReference type="Proteomes" id="UP000062788"/>
    </source>
</evidence>